<dbReference type="Gene3D" id="3.90.1150.30">
    <property type="match status" value="1"/>
</dbReference>
<evidence type="ECO:0000313" key="1">
    <source>
        <dbReference type="EMBL" id="KXA14265.1"/>
    </source>
</evidence>
<sequence length="40" mass="4691">MNVKHSSEKIKTIIDNVHIFPAYHMNKKHWITISLNSDIS</sequence>
<dbReference type="SUPFAM" id="SSF142906">
    <property type="entry name" value="YjbR-like"/>
    <property type="match status" value="1"/>
</dbReference>
<dbReference type="PATRIC" id="fig|134605.3.peg.1064"/>
<dbReference type="PANTHER" id="PTHR35145">
    <property type="entry name" value="CYTOPLASMIC PROTEIN-RELATED"/>
    <property type="match status" value="1"/>
</dbReference>
<comment type="caution">
    <text evidence="1">The sequence shown here is derived from an EMBL/GenBank/DDBJ whole genome shotgun (WGS) entry which is preliminary data.</text>
</comment>
<dbReference type="EMBL" id="LRPX01000049">
    <property type="protein sequence ID" value="KXA14265.1"/>
    <property type="molecule type" value="Genomic_DNA"/>
</dbReference>
<evidence type="ECO:0000313" key="2">
    <source>
        <dbReference type="Proteomes" id="UP000070617"/>
    </source>
</evidence>
<organism evidence="1 2">
    <name type="scientific">Fusobacterium equinum</name>
    <dbReference type="NCBI Taxonomy" id="134605"/>
    <lineage>
        <taxon>Bacteria</taxon>
        <taxon>Fusobacteriati</taxon>
        <taxon>Fusobacteriota</taxon>
        <taxon>Fusobacteriia</taxon>
        <taxon>Fusobacteriales</taxon>
        <taxon>Fusobacteriaceae</taxon>
        <taxon>Fusobacterium</taxon>
    </lineage>
</organism>
<gene>
    <name evidence="1" type="ORF">HMPREF3206_01071</name>
</gene>
<dbReference type="AlphaFoldDB" id="A0A133ND93"/>
<dbReference type="PANTHER" id="PTHR35145:SF1">
    <property type="entry name" value="CYTOPLASMIC PROTEIN"/>
    <property type="match status" value="1"/>
</dbReference>
<dbReference type="STRING" id="134605.HMPREF3206_01071"/>
<name>A0A133ND93_9FUSO</name>
<dbReference type="Proteomes" id="UP000070617">
    <property type="component" value="Unassembled WGS sequence"/>
</dbReference>
<dbReference type="RefSeq" id="WP_010680820.1">
    <property type="nucleotide sequence ID" value="NZ_KQ956542.1"/>
</dbReference>
<reference evidence="2" key="1">
    <citation type="submission" date="2016-01" db="EMBL/GenBank/DDBJ databases">
        <authorList>
            <person name="Mitreva M."/>
            <person name="Pepin K.H."/>
            <person name="Mihindukulasuriya K.A."/>
            <person name="Fulton R."/>
            <person name="Fronick C."/>
            <person name="O'Laughlin M."/>
            <person name="Miner T."/>
            <person name="Herter B."/>
            <person name="Rosa B.A."/>
            <person name="Cordes M."/>
            <person name="Tomlinson C."/>
            <person name="Wollam A."/>
            <person name="Palsikar V.B."/>
            <person name="Mardis E.R."/>
            <person name="Wilson R.K."/>
        </authorList>
    </citation>
    <scope>NUCLEOTIDE SEQUENCE [LARGE SCALE GENOMIC DNA]</scope>
    <source>
        <strain evidence="2">CMW8396</strain>
    </source>
</reference>
<accession>A0A133ND93</accession>
<keyword evidence="2" id="KW-1185">Reference proteome</keyword>
<dbReference type="InterPro" id="IPR007351">
    <property type="entry name" value="YjbR"/>
</dbReference>
<proteinExistence type="predicted"/>
<dbReference type="InterPro" id="IPR038056">
    <property type="entry name" value="YjbR-like_sf"/>
</dbReference>
<protein>
    <submittedName>
        <fullName evidence="1">Uncharacterized protein</fullName>
    </submittedName>
</protein>